<dbReference type="Proteomes" id="UP000008730">
    <property type="component" value="Segment"/>
</dbReference>
<evidence type="ECO:0000313" key="2">
    <source>
        <dbReference type="Proteomes" id="UP000008730"/>
    </source>
</evidence>
<dbReference type="GeneID" id="9926044"/>
<name>E5E4D4_9CAUD</name>
<keyword evidence="2" id="KW-1185">Reference proteome</keyword>
<dbReference type="EMBL" id="GU911519">
    <property type="protein sequence ID" value="ADG36118.1"/>
    <property type="molecule type" value="Genomic_DNA"/>
</dbReference>
<dbReference type="Pfam" id="PF21448">
    <property type="entry name" value="DNMK"/>
    <property type="match status" value="1"/>
</dbReference>
<dbReference type="InterPro" id="IPR027417">
    <property type="entry name" value="P-loop_NTPase"/>
</dbReference>
<keyword evidence="1" id="KW-0808">Transferase</keyword>
<dbReference type="KEGG" id="vg:9926044"/>
<dbReference type="InterPro" id="IPR048444">
    <property type="entry name" value="DNMK"/>
</dbReference>
<organism evidence="1 2">
    <name type="scientific">Acinetobacter phage Acj61</name>
    <dbReference type="NCBI Taxonomy" id="760732"/>
    <lineage>
        <taxon>Viruses</taxon>
        <taxon>Duplodnaviria</taxon>
        <taxon>Heunggongvirae</taxon>
        <taxon>Uroviricota</taxon>
        <taxon>Caudoviricetes</taxon>
        <taxon>Pantevenvirales</taxon>
        <taxon>Straboviridae</taxon>
        <taxon>Twarogvirinae</taxon>
        <taxon>Lasallevirus</taxon>
        <taxon>Lasallevirus Acj61</taxon>
        <taxon>Acinetobacter virus Acj61</taxon>
    </lineage>
</organism>
<evidence type="ECO:0000313" key="1">
    <source>
        <dbReference type="EMBL" id="ADG36118.1"/>
    </source>
</evidence>
<dbReference type="Gene3D" id="3.40.50.300">
    <property type="entry name" value="P-loop containing nucleotide triphosphate hydrolases"/>
    <property type="match status" value="1"/>
</dbReference>
<protein>
    <submittedName>
        <fullName evidence="1">Gp1 dNMP kinase</fullName>
    </submittedName>
</protein>
<dbReference type="RefSeq" id="YP_004009770.1">
    <property type="nucleotide sequence ID" value="NC_014661.1"/>
</dbReference>
<dbReference type="GO" id="GO:0016301">
    <property type="term" value="F:kinase activity"/>
    <property type="evidence" value="ECO:0007669"/>
    <property type="project" value="UniProtKB-KW"/>
</dbReference>
<dbReference type="InterPro" id="IPR023191">
    <property type="entry name" value="DNMP_kinase_N"/>
</dbReference>
<dbReference type="SUPFAM" id="SSF52540">
    <property type="entry name" value="P-loop containing nucleoside triphosphate hydrolases"/>
    <property type="match status" value="1"/>
</dbReference>
<gene>
    <name evidence="1" type="primary">1</name>
    <name evidence="1" type="ORF">Acj61p153</name>
</gene>
<dbReference type="Gene3D" id="1.10.238.70">
    <property type="match status" value="1"/>
</dbReference>
<reference evidence="1 2" key="1">
    <citation type="journal article" date="2010" name="Virol. J.">
        <title>Genomes of the T4-related bacteriophages as windows on microbial genome evolution.</title>
        <authorList>
            <person name="Petrov V.M."/>
            <person name="Ratnayaka S."/>
            <person name="Nolan J.M."/>
            <person name="Miller E.S."/>
            <person name="Karam J.D."/>
        </authorList>
    </citation>
    <scope>NUCLEOTIDE SEQUENCE [LARGE SCALE GENOMIC DNA]</scope>
</reference>
<keyword evidence="1" id="KW-0418">Kinase</keyword>
<sequence length="242" mass="27685">MKFLCVVGKKRSGKDTVADIIIAENPLAVKYALAKPIKEALSYAYNMINLKNKSGVDLTREHFDGIDPLTGQDYDRERPINISNADAIELMQTSVKYLEQLLGLKQKKTVQVHSINSQIESLLWNSTDYWCVRRFMQVLGTDIVVNLIDTQFWNRCMLNEFLNTDSEDTPYFIISDIRQEHEIQLMRDLGAIIIFVEREDRINKNRIDDHITEAGLKPAPTDIVIQNNGSIADLKSKVLEVI</sequence>
<proteinExistence type="predicted"/>
<dbReference type="OrthoDB" id="14006at10239"/>
<accession>E5E4D4</accession>